<name>A0A916S1G1_9BACT</name>
<dbReference type="Pfam" id="PF02195">
    <property type="entry name" value="ParB_N"/>
    <property type="match status" value="1"/>
</dbReference>
<dbReference type="Pfam" id="PF17762">
    <property type="entry name" value="HTH_ParB"/>
    <property type="match status" value="1"/>
</dbReference>
<evidence type="ECO:0000313" key="5">
    <source>
        <dbReference type="EMBL" id="GGA80150.1"/>
    </source>
</evidence>
<dbReference type="SUPFAM" id="SSF110849">
    <property type="entry name" value="ParB/Sulfiredoxin"/>
    <property type="match status" value="1"/>
</dbReference>
<evidence type="ECO:0000256" key="3">
    <source>
        <dbReference type="SAM" id="MobiDB-lite"/>
    </source>
</evidence>
<dbReference type="SUPFAM" id="SSF109709">
    <property type="entry name" value="KorB DNA-binding domain-like"/>
    <property type="match status" value="1"/>
</dbReference>
<dbReference type="NCBIfam" id="TIGR00180">
    <property type="entry name" value="parB_part"/>
    <property type="match status" value="1"/>
</dbReference>
<dbReference type="Gene3D" id="1.10.10.2830">
    <property type="match status" value="1"/>
</dbReference>
<dbReference type="FunFam" id="3.90.1530.30:FF:000001">
    <property type="entry name" value="Chromosome partitioning protein ParB"/>
    <property type="match status" value="1"/>
</dbReference>
<comment type="caution">
    <text evidence="5">The sequence shown here is derived from an EMBL/GenBank/DDBJ whole genome shotgun (WGS) entry which is preliminary data.</text>
</comment>
<dbReference type="CDD" id="cd16393">
    <property type="entry name" value="SPO0J_N"/>
    <property type="match status" value="1"/>
</dbReference>
<dbReference type="InterPro" id="IPR041468">
    <property type="entry name" value="HTH_ParB/Spo0J"/>
</dbReference>
<dbReference type="InterPro" id="IPR036086">
    <property type="entry name" value="ParB/Sulfiredoxin_sf"/>
</dbReference>
<dbReference type="PANTHER" id="PTHR33375">
    <property type="entry name" value="CHROMOSOME-PARTITIONING PROTEIN PARB-RELATED"/>
    <property type="match status" value="1"/>
</dbReference>
<reference evidence="5" key="2">
    <citation type="submission" date="2020-09" db="EMBL/GenBank/DDBJ databases">
        <authorList>
            <person name="Sun Q."/>
            <person name="Zhou Y."/>
        </authorList>
    </citation>
    <scope>NUCLEOTIDE SEQUENCE</scope>
    <source>
        <strain evidence="5">CGMCC 1.15447</strain>
    </source>
</reference>
<dbReference type="GO" id="GO:0007059">
    <property type="term" value="P:chromosome segregation"/>
    <property type="evidence" value="ECO:0007669"/>
    <property type="project" value="TreeGrafter"/>
</dbReference>
<sequence>MSNTHTMSTEYRNLPLSILTESKTNPRRIFEEAALRELAESIRSQGVLSPLLVRPLNERSFEIVAGARRFRAAQMAGVETVPVRIINLSDAAALEAQLIENLQRRDVHPLEEAQGFRALLNLEEPKYSIEQIAAKTGKSSAYVAQRIKLTELCAVAIDAFTKEEIGVGHALLLAKLPAAEQEDALNACYREDWGAGSKGKRILLPVRHLHEWIEQNVLLVLKLAPFDTKDAALVPSAGSCLDCPKRTGHNKLLFADVREDACTDPACYHSKLDAYVAKSIAVKPKLVQITTAYGRPEEGGTALTRNHYVEIKERKPTDKGQKDWPEYKTCKSMTEAIIADGIDKGELRRICADPACTVHHQKRQKAAPDAAEKARQEKARMEQAIANATGLRVLSAVTAAVPVRLMKRDLLFLAERMLAILDERRQEIAARNHAIHKTKEADSITKLLGAFLRRADEGELGRLLVEFVILNADRTNTGNALKDAAQYYRVDVDAIALKVKQEFTAKAKAHAAKKPAGKAMQKPTKKAKAA</sequence>
<keyword evidence="2" id="KW-0238">DNA-binding</keyword>
<accession>A0A916S1G1</accession>
<dbReference type="SMART" id="SM00470">
    <property type="entry name" value="ParB"/>
    <property type="match status" value="1"/>
</dbReference>
<dbReference type="EMBL" id="BMJB01000005">
    <property type="protein sequence ID" value="GGA80150.1"/>
    <property type="molecule type" value="Genomic_DNA"/>
</dbReference>
<dbReference type="Gene3D" id="3.90.1530.30">
    <property type="match status" value="1"/>
</dbReference>
<dbReference type="AlphaFoldDB" id="A0A916S1G1"/>
<evidence type="ECO:0000256" key="2">
    <source>
        <dbReference type="ARBA" id="ARBA00023125"/>
    </source>
</evidence>
<dbReference type="Proteomes" id="UP000648801">
    <property type="component" value="Unassembled WGS sequence"/>
</dbReference>
<evidence type="ECO:0000313" key="6">
    <source>
        <dbReference type="Proteomes" id="UP000648801"/>
    </source>
</evidence>
<gene>
    <name evidence="5" type="ORF">GCM10011507_34250</name>
</gene>
<dbReference type="RefSeq" id="WP_188760770.1">
    <property type="nucleotide sequence ID" value="NZ_BMJB01000005.1"/>
</dbReference>
<dbReference type="GO" id="GO:0005694">
    <property type="term" value="C:chromosome"/>
    <property type="evidence" value="ECO:0007669"/>
    <property type="project" value="TreeGrafter"/>
</dbReference>
<organism evidence="5 6">
    <name type="scientific">Edaphobacter acidisoli</name>
    <dbReference type="NCBI Taxonomy" id="2040573"/>
    <lineage>
        <taxon>Bacteria</taxon>
        <taxon>Pseudomonadati</taxon>
        <taxon>Acidobacteriota</taxon>
        <taxon>Terriglobia</taxon>
        <taxon>Terriglobales</taxon>
        <taxon>Acidobacteriaceae</taxon>
        <taxon>Edaphobacter</taxon>
    </lineage>
</organism>
<dbReference type="InterPro" id="IPR004437">
    <property type="entry name" value="ParB/RepB/Spo0J"/>
</dbReference>
<dbReference type="InterPro" id="IPR050336">
    <property type="entry name" value="Chromosome_partition/occlusion"/>
</dbReference>
<comment type="similarity">
    <text evidence="1">Belongs to the ParB family.</text>
</comment>
<dbReference type="InterPro" id="IPR003115">
    <property type="entry name" value="ParB_N"/>
</dbReference>
<evidence type="ECO:0000259" key="4">
    <source>
        <dbReference type="SMART" id="SM00470"/>
    </source>
</evidence>
<evidence type="ECO:0000256" key="1">
    <source>
        <dbReference type="ARBA" id="ARBA00006295"/>
    </source>
</evidence>
<reference evidence="5" key="1">
    <citation type="journal article" date="2014" name="Int. J. Syst. Evol. Microbiol.">
        <title>Complete genome sequence of Corynebacterium casei LMG S-19264T (=DSM 44701T), isolated from a smear-ripened cheese.</title>
        <authorList>
            <consortium name="US DOE Joint Genome Institute (JGI-PGF)"/>
            <person name="Walter F."/>
            <person name="Albersmeier A."/>
            <person name="Kalinowski J."/>
            <person name="Ruckert C."/>
        </authorList>
    </citation>
    <scope>NUCLEOTIDE SEQUENCE</scope>
    <source>
        <strain evidence="5">CGMCC 1.15447</strain>
    </source>
</reference>
<dbReference type="PANTHER" id="PTHR33375:SF7">
    <property type="entry name" value="CHROMOSOME 2-PARTITIONING PROTEIN PARB-RELATED"/>
    <property type="match status" value="1"/>
</dbReference>
<protein>
    <recommendedName>
        <fullName evidence="4">ParB-like N-terminal domain-containing protein</fullName>
    </recommendedName>
</protein>
<keyword evidence="6" id="KW-1185">Reference proteome</keyword>
<proteinExistence type="inferred from homology"/>
<dbReference type="GO" id="GO:0003677">
    <property type="term" value="F:DNA binding"/>
    <property type="evidence" value="ECO:0007669"/>
    <property type="project" value="UniProtKB-KW"/>
</dbReference>
<feature type="region of interest" description="Disordered" evidence="3">
    <location>
        <begin position="510"/>
        <end position="530"/>
    </location>
</feature>
<feature type="domain" description="ParB-like N-terminal" evidence="4">
    <location>
        <begin position="12"/>
        <end position="102"/>
    </location>
</feature>